<organism evidence="7 8">
    <name type="scientific">Thraustotheca clavata</name>
    <dbReference type="NCBI Taxonomy" id="74557"/>
    <lineage>
        <taxon>Eukaryota</taxon>
        <taxon>Sar</taxon>
        <taxon>Stramenopiles</taxon>
        <taxon>Oomycota</taxon>
        <taxon>Saprolegniomycetes</taxon>
        <taxon>Saprolegniales</taxon>
        <taxon>Achlyaceae</taxon>
        <taxon>Thraustotheca</taxon>
    </lineage>
</organism>
<dbReference type="InterPro" id="IPR001841">
    <property type="entry name" value="Znf_RING"/>
</dbReference>
<evidence type="ECO:0000259" key="5">
    <source>
        <dbReference type="PROSITE" id="PS50089"/>
    </source>
</evidence>
<keyword evidence="3" id="KW-0862">Zinc</keyword>
<dbReference type="GO" id="GO:0061630">
    <property type="term" value="F:ubiquitin protein ligase activity"/>
    <property type="evidence" value="ECO:0007669"/>
    <property type="project" value="TreeGrafter"/>
</dbReference>
<dbReference type="SUPFAM" id="SSF57850">
    <property type="entry name" value="RING/U-box"/>
    <property type="match status" value="4"/>
</dbReference>
<name>A0A1W0A8T3_9STRA</name>
<dbReference type="InterPro" id="IPR013083">
    <property type="entry name" value="Znf_RING/FYVE/PHD"/>
</dbReference>
<accession>A0A1W0A8T3</accession>
<feature type="domain" description="PX" evidence="6">
    <location>
        <begin position="23"/>
        <end position="169"/>
    </location>
</feature>
<dbReference type="InterPro" id="IPR011016">
    <property type="entry name" value="Znf_RING-CH"/>
</dbReference>
<feature type="domain" description="PX" evidence="6">
    <location>
        <begin position="528"/>
        <end position="669"/>
    </location>
</feature>
<proteinExistence type="predicted"/>
<protein>
    <recommendedName>
        <fullName evidence="9">RING-type domain-containing protein</fullName>
    </recommendedName>
</protein>
<feature type="domain" description="PX" evidence="6">
    <location>
        <begin position="261"/>
        <end position="405"/>
    </location>
</feature>
<feature type="domain" description="PX" evidence="6">
    <location>
        <begin position="787"/>
        <end position="931"/>
    </location>
</feature>
<dbReference type="Pfam" id="PF13639">
    <property type="entry name" value="zf-RING_2"/>
    <property type="match status" value="4"/>
</dbReference>
<keyword evidence="1" id="KW-0479">Metal-binding</keyword>
<dbReference type="EMBL" id="JNBS01000327">
    <property type="protein sequence ID" value="OQS06581.1"/>
    <property type="molecule type" value="Genomic_DNA"/>
</dbReference>
<gene>
    <name evidence="7" type="ORF">THRCLA_20343</name>
</gene>
<dbReference type="AlphaFoldDB" id="A0A1W0A8T3"/>
<evidence type="ECO:0000256" key="1">
    <source>
        <dbReference type="ARBA" id="ARBA00022723"/>
    </source>
</evidence>
<sequence>MPFPYESVCVDDVQRLEDASKDTPVKVFSSAMNVVSETSGPFIIYNLIVSCPLTKTWWVLRKRYSEFLTFHRAFATVAKRYAACPEVNDVISIPKSIMFPKKQPLKPIQNAAKVQERTQRFQQYTAMLVTLRQDCVFRALQLPPGQSKEGLIAIYDLVQDFLNIPETCRQHEIRQTIALVSPEGDHANGSMERPEDPCTICLCEFSENFNKVVFELPCKHTFHQDCIVQWLDKSTQCPLCRQNATEESISQLKEAHENDMKQVKVHSSAKNVAFQGTGRFTIYTMIVTCPGTKTWWILKKRYSQFFSIRKKLLSMFKTCTNSFPQLAEILSDALTMEFPKKHILVSVDNKQIIKERKTQLQRFTATLIAIRASCVLASLNDNVNDKQLEKLDFVFDLLQDFLEIPTSQESPNDCDDNEDCTLSSRSTEGCESCSICLNDFKTSNTTYHYQTPKHNATSVRKVRFALEDEDDQAPNAEEKVLKLPCNHFFHEECVMYWIEQKSSCPLCRAEAFDESIEKLRLVQEEEMDLVHVRSSAQNVSFHGNSPFVIYTFVVTCPGTKTWWILKKRYSQFFSLRKKLVEIEKSIEKELIHALHIAIAMPFPPKYYFARVNDKSIISERKTQLKHFVAALVALRATCLLTLLAHPANNDTIAPCDQLYCLLQDFLEIPNNLEEHELRHTIAIVSPDVAAAYMYPEDPIQDSCSICLSSLNQIANNEEFEVKKVRFSNVDTELDCVLKLPCGHCFHSECVLGWVEQKNSCPLCRTNADHGSCKPFHRVKLAQESDMNQVKVHSSAMWYAPRGITPFTIYTLIVSCPGTKAWWVLQKRYSQFYRLRKQLLQVARTCVFSAKPVRELLKDILHCEFPNRHLSFDTTAIVNERKTLLKEFTSKIIALRAACVLLSLKDTDAGLSTKLEQVYNLVQRFLEIPDNVRGDDLRHTVSEGSLACTPEVGSPSCDENDEETCAICMSEFDSTESALKMACNHTFHEDCIVHWFEEKLTCPLCRDEAIGGHVL</sequence>
<dbReference type="GO" id="GO:0008270">
    <property type="term" value="F:zinc ion binding"/>
    <property type="evidence" value="ECO:0007669"/>
    <property type="project" value="UniProtKB-KW"/>
</dbReference>
<dbReference type="SMART" id="SM00312">
    <property type="entry name" value="PX"/>
    <property type="match status" value="4"/>
</dbReference>
<dbReference type="Proteomes" id="UP000243217">
    <property type="component" value="Unassembled WGS sequence"/>
</dbReference>
<feature type="domain" description="RING-type" evidence="5">
    <location>
        <begin position="433"/>
        <end position="508"/>
    </location>
</feature>
<dbReference type="GO" id="GO:0005634">
    <property type="term" value="C:nucleus"/>
    <property type="evidence" value="ECO:0007669"/>
    <property type="project" value="TreeGrafter"/>
</dbReference>
<dbReference type="Gene3D" id="3.30.1520.10">
    <property type="entry name" value="Phox-like domain"/>
    <property type="match status" value="4"/>
</dbReference>
<dbReference type="SMART" id="SM00744">
    <property type="entry name" value="RINGv"/>
    <property type="match status" value="3"/>
</dbReference>
<evidence type="ECO:0000256" key="4">
    <source>
        <dbReference type="PROSITE-ProRule" id="PRU00175"/>
    </source>
</evidence>
<dbReference type="SMART" id="SM00184">
    <property type="entry name" value="RING"/>
    <property type="match status" value="4"/>
</dbReference>
<dbReference type="InterPro" id="IPR036871">
    <property type="entry name" value="PX_dom_sf"/>
</dbReference>
<evidence type="ECO:0000259" key="6">
    <source>
        <dbReference type="PROSITE" id="PS50195"/>
    </source>
</evidence>
<evidence type="ECO:0000313" key="7">
    <source>
        <dbReference type="EMBL" id="OQS06581.1"/>
    </source>
</evidence>
<dbReference type="PROSITE" id="PS50089">
    <property type="entry name" value="ZF_RING_2"/>
    <property type="match status" value="4"/>
</dbReference>
<dbReference type="PANTHER" id="PTHR45931">
    <property type="entry name" value="SI:CH211-59O9.10"/>
    <property type="match status" value="1"/>
</dbReference>
<dbReference type="GO" id="GO:0035091">
    <property type="term" value="F:phosphatidylinositol binding"/>
    <property type="evidence" value="ECO:0007669"/>
    <property type="project" value="InterPro"/>
</dbReference>
<dbReference type="PANTHER" id="PTHR45931:SF16">
    <property type="entry name" value="RING_U-BOX SUPERFAMILY PROTEIN"/>
    <property type="match status" value="1"/>
</dbReference>
<evidence type="ECO:0000256" key="3">
    <source>
        <dbReference type="ARBA" id="ARBA00022833"/>
    </source>
</evidence>
<keyword evidence="2 4" id="KW-0863">Zinc-finger</keyword>
<dbReference type="SUPFAM" id="SSF64268">
    <property type="entry name" value="PX domain"/>
    <property type="match status" value="4"/>
</dbReference>
<evidence type="ECO:0000313" key="8">
    <source>
        <dbReference type="Proteomes" id="UP000243217"/>
    </source>
</evidence>
<dbReference type="STRING" id="74557.A0A1W0A8T3"/>
<feature type="domain" description="RING-type" evidence="5">
    <location>
        <begin position="964"/>
        <end position="1005"/>
    </location>
</feature>
<keyword evidence="8" id="KW-1185">Reference proteome</keyword>
<dbReference type="CDD" id="cd06093">
    <property type="entry name" value="PX_domain"/>
    <property type="match status" value="3"/>
</dbReference>
<comment type="caution">
    <text evidence="7">The sequence shown here is derived from an EMBL/GenBank/DDBJ whole genome shotgun (WGS) entry which is preliminary data.</text>
</comment>
<evidence type="ECO:0000256" key="2">
    <source>
        <dbReference type="ARBA" id="ARBA00022771"/>
    </source>
</evidence>
<dbReference type="Pfam" id="PF00787">
    <property type="entry name" value="PX"/>
    <property type="match status" value="3"/>
</dbReference>
<dbReference type="GO" id="GO:0006511">
    <property type="term" value="P:ubiquitin-dependent protein catabolic process"/>
    <property type="evidence" value="ECO:0007669"/>
    <property type="project" value="TreeGrafter"/>
</dbReference>
<evidence type="ECO:0008006" key="9">
    <source>
        <dbReference type="Google" id="ProtNLM"/>
    </source>
</evidence>
<dbReference type="CDD" id="cd16454">
    <property type="entry name" value="RING-H2_PA-TM-RING"/>
    <property type="match status" value="2"/>
</dbReference>
<dbReference type="InterPro" id="IPR051834">
    <property type="entry name" value="RING_finger_E3_ligase"/>
</dbReference>
<feature type="domain" description="RING-type" evidence="5">
    <location>
        <begin position="198"/>
        <end position="241"/>
    </location>
</feature>
<dbReference type="PROSITE" id="PS50195">
    <property type="entry name" value="PX"/>
    <property type="match status" value="4"/>
</dbReference>
<feature type="domain" description="RING-type" evidence="5">
    <location>
        <begin position="703"/>
        <end position="764"/>
    </location>
</feature>
<dbReference type="InterPro" id="IPR001683">
    <property type="entry name" value="PX_dom"/>
</dbReference>
<dbReference type="Gene3D" id="3.30.40.10">
    <property type="entry name" value="Zinc/RING finger domain, C3HC4 (zinc finger)"/>
    <property type="match status" value="4"/>
</dbReference>
<reference evidence="7 8" key="1">
    <citation type="journal article" date="2014" name="Genome Biol. Evol.">
        <title>The secreted proteins of Achlya hypogyna and Thraustotheca clavata identify the ancestral oomycete secretome and reveal gene acquisitions by horizontal gene transfer.</title>
        <authorList>
            <person name="Misner I."/>
            <person name="Blouin N."/>
            <person name="Leonard G."/>
            <person name="Richards T.A."/>
            <person name="Lane C.E."/>
        </authorList>
    </citation>
    <scope>NUCLEOTIDE SEQUENCE [LARGE SCALE GENOMIC DNA]</scope>
    <source>
        <strain evidence="7 8">ATCC 34112</strain>
    </source>
</reference>
<dbReference type="OrthoDB" id="21204at2759"/>